<evidence type="ECO:0000313" key="2">
    <source>
        <dbReference type="Proteomes" id="UP000823821"/>
    </source>
</evidence>
<dbReference type="AlphaFoldDB" id="A0A9D2KQR6"/>
<protein>
    <submittedName>
        <fullName evidence="1">Uncharacterized protein</fullName>
    </submittedName>
</protein>
<organism evidence="1 2">
    <name type="scientific">Candidatus Desulfovibrio intestinavium</name>
    <dbReference type="NCBI Taxonomy" id="2838534"/>
    <lineage>
        <taxon>Bacteria</taxon>
        <taxon>Pseudomonadati</taxon>
        <taxon>Thermodesulfobacteriota</taxon>
        <taxon>Desulfovibrionia</taxon>
        <taxon>Desulfovibrionales</taxon>
        <taxon>Desulfovibrionaceae</taxon>
        <taxon>Desulfovibrio</taxon>
    </lineage>
</organism>
<evidence type="ECO:0000313" key="1">
    <source>
        <dbReference type="EMBL" id="HJA78824.1"/>
    </source>
</evidence>
<reference evidence="1" key="1">
    <citation type="journal article" date="2021" name="PeerJ">
        <title>Extensive microbial diversity within the chicken gut microbiome revealed by metagenomics and culture.</title>
        <authorList>
            <person name="Gilroy R."/>
            <person name="Ravi A."/>
            <person name="Getino M."/>
            <person name="Pursley I."/>
            <person name="Horton D.L."/>
            <person name="Alikhan N.F."/>
            <person name="Baker D."/>
            <person name="Gharbi K."/>
            <person name="Hall N."/>
            <person name="Watson M."/>
            <person name="Adriaenssens E.M."/>
            <person name="Foster-Nyarko E."/>
            <person name="Jarju S."/>
            <person name="Secka A."/>
            <person name="Antonio M."/>
            <person name="Oren A."/>
            <person name="Chaudhuri R.R."/>
            <person name="La Ragione R."/>
            <person name="Hildebrand F."/>
            <person name="Pallen M.J."/>
        </authorList>
    </citation>
    <scope>NUCLEOTIDE SEQUENCE</scope>
    <source>
        <strain evidence="1">5032</strain>
    </source>
</reference>
<comment type="caution">
    <text evidence="1">The sequence shown here is derived from an EMBL/GenBank/DDBJ whole genome shotgun (WGS) entry which is preliminary data.</text>
</comment>
<accession>A0A9D2KQR6</accession>
<proteinExistence type="predicted"/>
<gene>
    <name evidence="1" type="ORF">H9784_04525</name>
</gene>
<reference evidence="1" key="2">
    <citation type="submission" date="2021-04" db="EMBL/GenBank/DDBJ databases">
        <authorList>
            <person name="Gilroy R."/>
        </authorList>
    </citation>
    <scope>NUCLEOTIDE SEQUENCE</scope>
    <source>
        <strain evidence="1">5032</strain>
    </source>
</reference>
<dbReference type="Proteomes" id="UP000823821">
    <property type="component" value="Unassembled WGS sequence"/>
</dbReference>
<dbReference type="EMBL" id="DWZD01000030">
    <property type="protein sequence ID" value="HJA78824.1"/>
    <property type="molecule type" value="Genomic_DNA"/>
</dbReference>
<sequence>MPSAVSPTPVDVAVNIFAKPHQTALSLLSLLRASGQHVGVIHLQYEPYGSEHDQVSPYLVAVWLREQLGAERCRVFQPDHWLDLKAPDMPRLTEDAYRWGIRYQYAFEHSTSPLLLLMHNDVFVQRDILGAMRNVRGEAFAVGMLGQCWNCPAANAPLMRELFDLPPCAPHRHEAFRPSFDQLRELYTQAHARGIFVRPYDEGFAGIFDRQPWPLPECRINEWACLIDLERTRPLTMPFGPALPPGAYRPCGPVCLDIGVEWFRAMYAHGLHARHFPVFQYLKHWVGTGKVTRRRYLLAEDNALSLLKKHFPDYVDWLRRKSGKPL</sequence>
<name>A0A9D2KQR6_9BACT</name>